<evidence type="ECO:0000313" key="3">
    <source>
        <dbReference type="EMBL" id="SCB08532.1"/>
    </source>
</evidence>
<dbReference type="Pfam" id="PF13313">
    <property type="entry name" value="DUF4082"/>
    <property type="match status" value="3"/>
</dbReference>
<dbReference type="InterPro" id="IPR010221">
    <property type="entry name" value="VCBS_dom"/>
</dbReference>
<dbReference type="EMBL" id="FMAI01000001">
    <property type="protein sequence ID" value="SCB08532.1"/>
    <property type="molecule type" value="Genomic_DNA"/>
</dbReference>
<organism evidence="3 4">
    <name type="scientific">Bradyrhizobium shewense</name>
    <dbReference type="NCBI Taxonomy" id="1761772"/>
    <lineage>
        <taxon>Bacteria</taxon>
        <taxon>Pseudomonadati</taxon>
        <taxon>Pseudomonadota</taxon>
        <taxon>Alphaproteobacteria</taxon>
        <taxon>Hyphomicrobiales</taxon>
        <taxon>Nitrobacteraceae</taxon>
        <taxon>Bradyrhizobium</taxon>
    </lineage>
</organism>
<dbReference type="Pfam" id="PF20254">
    <property type="entry name" value="DMFA2_C"/>
    <property type="match status" value="1"/>
</dbReference>
<dbReference type="InterPro" id="IPR014756">
    <property type="entry name" value="Ig_E-set"/>
</dbReference>
<reference evidence="4" key="1">
    <citation type="submission" date="2016-08" db="EMBL/GenBank/DDBJ databases">
        <authorList>
            <person name="Varghese N."/>
            <person name="Submissions Spin"/>
        </authorList>
    </citation>
    <scope>NUCLEOTIDE SEQUENCE [LARGE SCALE GENOMIC DNA]</scope>
    <source>
        <strain evidence="4">ERR11</strain>
    </source>
</reference>
<dbReference type="Proteomes" id="UP000199184">
    <property type="component" value="Unassembled WGS sequence"/>
</dbReference>
<dbReference type="InterPro" id="IPR013783">
    <property type="entry name" value="Ig-like_fold"/>
</dbReference>
<dbReference type="InterPro" id="IPR015919">
    <property type="entry name" value="Cadherin-like_sf"/>
</dbReference>
<dbReference type="Gene3D" id="2.60.40.10">
    <property type="entry name" value="Immunoglobulins"/>
    <property type="match status" value="1"/>
</dbReference>
<accession>A0A1C3TZH1</accession>
<evidence type="ECO:0000259" key="2">
    <source>
        <dbReference type="SMART" id="SM00736"/>
    </source>
</evidence>
<proteinExistence type="predicted"/>
<dbReference type="InterPro" id="IPR046540">
    <property type="entry name" value="DMFA2_C"/>
</dbReference>
<feature type="region of interest" description="Disordered" evidence="1">
    <location>
        <begin position="971"/>
        <end position="1001"/>
    </location>
</feature>
<dbReference type="SUPFAM" id="SSF49313">
    <property type="entry name" value="Cadherin-like"/>
    <property type="match status" value="1"/>
</dbReference>
<protein>
    <submittedName>
        <fullName evidence="3">VCBS repeat-containing protein</fullName>
    </submittedName>
</protein>
<dbReference type="Pfam" id="PF17957">
    <property type="entry name" value="Big_7"/>
    <property type="match status" value="1"/>
</dbReference>
<dbReference type="GO" id="GO:0005509">
    <property type="term" value="F:calcium ion binding"/>
    <property type="evidence" value="ECO:0007669"/>
    <property type="project" value="InterPro"/>
</dbReference>
<dbReference type="Pfam" id="PF05345">
    <property type="entry name" value="He_PIG"/>
    <property type="match status" value="1"/>
</dbReference>
<feature type="domain" description="Dystroglycan-type cadherin-like" evidence="2">
    <location>
        <begin position="1088"/>
        <end position="1183"/>
    </location>
</feature>
<dbReference type="Gene3D" id="2.60.40.650">
    <property type="match status" value="1"/>
</dbReference>
<dbReference type="InterPro" id="IPR040853">
    <property type="entry name" value="RapA2_cadherin-like"/>
</dbReference>
<evidence type="ECO:0000256" key="1">
    <source>
        <dbReference type="SAM" id="MobiDB-lite"/>
    </source>
</evidence>
<evidence type="ECO:0000313" key="4">
    <source>
        <dbReference type="Proteomes" id="UP000199184"/>
    </source>
</evidence>
<dbReference type="GO" id="GO:0016020">
    <property type="term" value="C:membrane"/>
    <property type="evidence" value="ECO:0007669"/>
    <property type="project" value="InterPro"/>
</dbReference>
<dbReference type="InterPro" id="IPR006644">
    <property type="entry name" value="Cadg"/>
</dbReference>
<dbReference type="Gene3D" id="2.60.40.2810">
    <property type="match status" value="1"/>
</dbReference>
<dbReference type="RefSeq" id="WP_245323120.1">
    <property type="nucleotide sequence ID" value="NZ_FMAI01000001.1"/>
</dbReference>
<feature type="compositionally biased region" description="Gly residues" evidence="1">
    <location>
        <begin position="976"/>
        <end position="985"/>
    </location>
</feature>
<dbReference type="Pfam" id="PF17892">
    <property type="entry name" value="Cadherin_5"/>
    <property type="match status" value="1"/>
</dbReference>
<keyword evidence="4" id="KW-1185">Reference proteome</keyword>
<gene>
    <name evidence="3" type="ORF">GA0061098_1001149</name>
</gene>
<dbReference type="InterPro" id="IPR025141">
    <property type="entry name" value="DUF4082"/>
</dbReference>
<sequence>MSSVGTTRWINSIGGYDTSVSGPLWSAEPVNGSEHLPDALADMAGQPASHSRSVDLFSTSADAAMPFGADGGSAVNSRSIGSLSVTTDRADYAPGSTATFTAAGVRPGASVTFDIVDLLSAPGANGIADVYTPFTLEDGAVGDMDGLANGTVVAQWQVPADGRATGATLQLTAISGAQTGTATFSDAGNKIVTENQLPGTPESTWGIHGSFENEGDSQIEGFSTQISTNAGQTVSFKIDTASSGYTLDIYRLGYYGGSGARLITSMHHAGSANQPAPIFNDPTNTVDAGNWSVTDSWTVPATAVSGVYFAKLTTDSGNFQNMIPFIVRNDGTFSDILFQTNDTTWEAYNPWGGYNLYQGPSRTNSDRAYAVSYNRPLAINSNSNLAGAQDFLFGEEYAAIYWLEQNGYDISYISGIDSATKPGLLLNASAFMDAGHDEYWSQSQFANVTAARDAGIDLAFLSGNEIYWDIELGASFDTSHTANRTIIEYKDIWSGAQLDPNGTANGGAGIFRDPVYGPGTPENSLSGTIFTVDDIGSLDNISIPASMSQLRFWRNTSIASGNGGTLTRLLGYEWDSDLDNGFRPAGLIDMSSTTRNVNTLLLDNGATTGSGTATHSLTLYRDPESGALVFGAGTVMYSWGLSDQYVPYRGLTAPVSPAVQQSMVNLLADMGVNPQTLQAGLVTAQASTDHTAPTAVITSPTSGTNINPGQTVTITGTASDVGGRVAGIEVSTDGGTTWHPAGGTTNWSYTWVASGSGARVIEARATDDSVNMQATPATVSVNITGGGGGGGGASLFTASNVPAQTSLNDGTPLEVGMKFTSSTAGQITALKFYRSPSDGSSDLLDLWTSSGTKLGSASFTNTSASGWQTVNLATPVTIAANTTYIVSYHTNGAYAATNNFFANAFTSGSLTAPSSATSGGNGVYSYGGTATAGIFPTNSFSSSNYWADVVFAPSNGSNTPPTAVADAANATEKGGANNGTGGSPGTGNVLTNDTDPDAGDTKTVTAVSFGSTSGTVGAALNGAHGSLVLNAAGTFTYTVNEADTAVQALRLSTDTLTDVFNYTMRDAAGATSSSTLTVTIHGANDAPVLAVQTGNQTATVGTAFSLTLPAGTFTDVDSGDSLAYSATGLPSWLSFNASTRTFSGTPTSANVGTVSVNATATDLGSLAASETFNITVATSPTIVSLFSSSDTPATLSSTDASQVNLGVKFTSSGSGTITGIKYYKGASDTGTHSGSLWSNTGTLLATATFTNETSSGWQTVTFSNPVSITAGTTYVASFHSNGRYTATSNYFATAHSNGPLTAPASGNGVYTYGNGNLFPTSTFNATNYWVDVLFNSSGGGANQPPVANNDDGFNASQNTPLTIAGTSLLANDTDPNGDVLTITGVSGVVNGTASFNAQNNTVTFTPATGYTGPASFNYAISDGRSGAASATVNVTVQASSSSTASLFSSNPTPGIVSVNDQNSVELGMKFQASAAGDIVGLRFYKGPNNTGTHVADLWSSTGTLLATATFSNETASGWQQVNFNAPVTIAAGTTYIASYHTAGNYSADPNLFAGSVTNGPLTAPSSASSGGNGVYAYGTGSLFPTNTFNSTSYAVDVIFRPQLAA</sequence>
<dbReference type="SUPFAM" id="SSF81296">
    <property type="entry name" value="E set domains"/>
    <property type="match status" value="1"/>
</dbReference>
<dbReference type="SMART" id="SM00736">
    <property type="entry name" value="CADG"/>
    <property type="match status" value="1"/>
</dbReference>
<dbReference type="NCBIfam" id="TIGR01965">
    <property type="entry name" value="VCBS_repeat"/>
    <property type="match status" value="1"/>
</dbReference>
<name>A0A1C3TZH1_9BRAD</name>
<dbReference type="Pfam" id="PF17803">
    <property type="entry name" value="Cadherin_4"/>
    <property type="match status" value="1"/>
</dbReference>
<dbReference type="InterPro" id="IPR041690">
    <property type="entry name" value="Cadherin_5"/>
</dbReference>